<comment type="caution">
    <text evidence="1">The sequence shown here is derived from an EMBL/GenBank/DDBJ whole genome shotgun (WGS) entry which is preliminary data.</text>
</comment>
<organism evidence="1 2">
    <name type="scientific">Portunus trituberculatus</name>
    <name type="common">Swimming crab</name>
    <name type="synonym">Neptunus trituberculatus</name>
    <dbReference type="NCBI Taxonomy" id="210409"/>
    <lineage>
        <taxon>Eukaryota</taxon>
        <taxon>Metazoa</taxon>
        <taxon>Ecdysozoa</taxon>
        <taxon>Arthropoda</taxon>
        <taxon>Crustacea</taxon>
        <taxon>Multicrustacea</taxon>
        <taxon>Malacostraca</taxon>
        <taxon>Eumalacostraca</taxon>
        <taxon>Eucarida</taxon>
        <taxon>Decapoda</taxon>
        <taxon>Pleocyemata</taxon>
        <taxon>Brachyura</taxon>
        <taxon>Eubrachyura</taxon>
        <taxon>Portunoidea</taxon>
        <taxon>Portunidae</taxon>
        <taxon>Portuninae</taxon>
        <taxon>Portunus</taxon>
    </lineage>
</organism>
<proteinExistence type="predicted"/>
<name>A0A5B7J157_PORTR</name>
<accession>A0A5B7J157</accession>
<gene>
    <name evidence="1" type="ORF">E2C01_082548</name>
</gene>
<evidence type="ECO:0000313" key="1">
    <source>
        <dbReference type="EMBL" id="MPC87676.1"/>
    </source>
</evidence>
<evidence type="ECO:0000313" key="2">
    <source>
        <dbReference type="Proteomes" id="UP000324222"/>
    </source>
</evidence>
<dbReference type="Proteomes" id="UP000324222">
    <property type="component" value="Unassembled WGS sequence"/>
</dbReference>
<reference evidence="1 2" key="1">
    <citation type="submission" date="2019-05" db="EMBL/GenBank/DDBJ databases">
        <title>Another draft genome of Portunus trituberculatus and its Hox gene families provides insights of decapod evolution.</title>
        <authorList>
            <person name="Jeong J.-H."/>
            <person name="Song I."/>
            <person name="Kim S."/>
            <person name="Choi T."/>
            <person name="Kim D."/>
            <person name="Ryu S."/>
            <person name="Kim W."/>
        </authorList>
    </citation>
    <scope>NUCLEOTIDE SEQUENCE [LARGE SCALE GENOMIC DNA]</scope>
    <source>
        <tissue evidence="1">Muscle</tissue>
    </source>
</reference>
<sequence>MSVSCHVPGCGVRRDAWDFLAWIHPHHLTVSPTRALIRGRSHHLLLTSGVRQAT</sequence>
<dbReference type="AlphaFoldDB" id="A0A5B7J157"/>
<protein>
    <submittedName>
        <fullName evidence="1">Uncharacterized protein</fullName>
    </submittedName>
</protein>
<dbReference type="EMBL" id="VSRR010075230">
    <property type="protein sequence ID" value="MPC87676.1"/>
    <property type="molecule type" value="Genomic_DNA"/>
</dbReference>
<keyword evidence="2" id="KW-1185">Reference proteome</keyword>